<protein>
    <submittedName>
        <fullName evidence="2">Uncharacterized protein</fullName>
    </submittedName>
</protein>
<evidence type="ECO:0000256" key="1">
    <source>
        <dbReference type="SAM" id="MobiDB-lite"/>
    </source>
</evidence>
<organism evidence="2 3">
    <name type="scientific">Ameiurus melas</name>
    <name type="common">Black bullhead</name>
    <name type="synonym">Silurus melas</name>
    <dbReference type="NCBI Taxonomy" id="219545"/>
    <lineage>
        <taxon>Eukaryota</taxon>
        <taxon>Metazoa</taxon>
        <taxon>Chordata</taxon>
        <taxon>Craniata</taxon>
        <taxon>Vertebrata</taxon>
        <taxon>Euteleostomi</taxon>
        <taxon>Actinopterygii</taxon>
        <taxon>Neopterygii</taxon>
        <taxon>Teleostei</taxon>
        <taxon>Ostariophysi</taxon>
        <taxon>Siluriformes</taxon>
        <taxon>Ictaluridae</taxon>
        <taxon>Ameiurus</taxon>
    </lineage>
</organism>
<evidence type="ECO:0000313" key="3">
    <source>
        <dbReference type="Proteomes" id="UP000593565"/>
    </source>
</evidence>
<proteinExistence type="predicted"/>
<dbReference type="AlphaFoldDB" id="A0A7J6B7E4"/>
<name>A0A7J6B7E4_AMEME</name>
<sequence>MTKFLWNRDSSLRDRGKTSSGHNGSRGNLEPIPGSIGHKAGTTLSSDGNKVITVPTHSCSFKIALI</sequence>
<evidence type="ECO:0000313" key="2">
    <source>
        <dbReference type="EMBL" id="KAF4090952.1"/>
    </source>
</evidence>
<feature type="region of interest" description="Disordered" evidence="1">
    <location>
        <begin position="1"/>
        <end position="49"/>
    </location>
</feature>
<dbReference type="Proteomes" id="UP000593565">
    <property type="component" value="Unassembled WGS sequence"/>
</dbReference>
<reference evidence="2 3" key="1">
    <citation type="submission" date="2020-02" db="EMBL/GenBank/DDBJ databases">
        <title>A chromosome-scale genome assembly of the black bullhead catfish (Ameiurus melas).</title>
        <authorList>
            <person name="Wen M."/>
            <person name="Zham M."/>
            <person name="Cabau C."/>
            <person name="Klopp C."/>
            <person name="Donnadieu C."/>
            <person name="Roques C."/>
            <person name="Bouchez O."/>
            <person name="Lampietro C."/>
            <person name="Jouanno E."/>
            <person name="Herpin A."/>
            <person name="Louis A."/>
            <person name="Berthelot C."/>
            <person name="Parey E."/>
            <person name="Roest-Crollius H."/>
            <person name="Braasch I."/>
            <person name="Postlethwait J."/>
            <person name="Robinson-Rechavi M."/>
            <person name="Echchiki A."/>
            <person name="Begum T."/>
            <person name="Montfort J."/>
            <person name="Schartl M."/>
            <person name="Bobe J."/>
            <person name="Guiguen Y."/>
        </authorList>
    </citation>
    <scope>NUCLEOTIDE SEQUENCE [LARGE SCALE GENOMIC DNA]</scope>
    <source>
        <strain evidence="2">M_S1</strain>
        <tissue evidence="2">Blood</tissue>
    </source>
</reference>
<dbReference type="EMBL" id="JAAGNN010000003">
    <property type="protein sequence ID" value="KAF4090952.1"/>
    <property type="molecule type" value="Genomic_DNA"/>
</dbReference>
<keyword evidence="3" id="KW-1185">Reference proteome</keyword>
<comment type="caution">
    <text evidence="2">The sequence shown here is derived from an EMBL/GenBank/DDBJ whole genome shotgun (WGS) entry which is preliminary data.</text>
</comment>
<gene>
    <name evidence="2" type="ORF">AMELA_G00031550</name>
</gene>
<accession>A0A7J6B7E4</accession>